<keyword evidence="2" id="KW-0614">Plasmid</keyword>
<protein>
    <submittedName>
        <fullName evidence="2">Uncharacterized protein</fullName>
    </submittedName>
</protein>
<dbReference type="AlphaFoldDB" id="A0A0G4E4U0"/>
<gene>
    <name evidence="2" type="ORF">PQBR57_0297</name>
</gene>
<dbReference type="RefSeq" id="WP_192963421.1">
    <property type="nucleotide sequence ID" value="NZ_LN713926.1"/>
</dbReference>
<accession>A0A0G4E4U0</accession>
<sequence>MAMHYTISTEKTACGRAASSANATSKTADVTCKTCCKSEAFASKAPTANVPAPASATPAPATQAPTIGKAAPAARVASKLTLDPEQATKPASLQGGASVAFKEWGNRLHSKDRLPRGKFFARQRHHSPTEQCSVAA</sequence>
<name>A0A0G4E4U0_PSEFS</name>
<feature type="region of interest" description="Disordered" evidence="1">
    <location>
        <begin position="45"/>
        <end position="70"/>
    </location>
</feature>
<evidence type="ECO:0000256" key="1">
    <source>
        <dbReference type="SAM" id="MobiDB-lite"/>
    </source>
</evidence>
<dbReference type="EMBL" id="LN713926">
    <property type="protein sequence ID" value="CEK42250.1"/>
    <property type="molecule type" value="Genomic_DNA"/>
</dbReference>
<evidence type="ECO:0000313" key="2">
    <source>
        <dbReference type="EMBL" id="CEK42250.1"/>
    </source>
</evidence>
<feature type="compositionally biased region" description="Low complexity" evidence="1">
    <location>
        <begin position="45"/>
        <end position="66"/>
    </location>
</feature>
<reference evidence="2" key="2">
    <citation type="submission" date="2015-06" db="EMBL/GenBank/DDBJ databases">
        <title>Environmentally co-occuring mercury resistance plasmids are genetically and phenotypically diverse and confer variable context-dependent fitness effects.</title>
        <authorList>
            <person name="Hall J.P.J."/>
            <person name="Harrison E."/>
            <person name="Lilley A.K."/>
            <person name="Paterson S."/>
            <person name="Spiers A.J."/>
            <person name="Brockhurst M.A."/>
        </authorList>
    </citation>
    <scope>NUCLEOTIDE SEQUENCE [LARGE SCALE GENOMIC DNA]</scope>
    <source>
        <strain evidence="2">SBW25</strain>
        <plasmid evidence="2">pQBR57</plasmid>
    </source>
</reference>
<geneLocation type="plasmid" evidence="2">
    <name>pQBR57</name>
</geneLocation>
<proteinExistence type="predicted"/>
<organism evidence="2">
    <name type="scientific">Pseudomonas fluorescens (strain SBW25)</name>
    <dbReference type="NCBI Taxonomy" id="216595"/>
    <lineage>
        <taxon>Bacteria</taxon>
        <taxon>Pseudomonadati</taxon>
        <taxon>Pseudomonadota</taxon>
        <taxon>Gammaproteobacteria</taxon>
        <taxon>Pseudomonadales</taxon>
        <taxon>Pseudomonadaceae</taxon>
        <taxon>Pseudomonas</taxon>
    </lineage>
</organism>
<reference evidence="2" key="1">
    <citation type="submission" date="2014-12" db="EMBL/GenBank/DDBJ databases">
        <authorList>
            <person name="Hall J."/>
        </authorList>
    </citation>
    <scope>NUCLEOTIDE SEQUENCE [LARGE SCALE GENOMIC DNA]</scope>
    <source>
        <strain evidence="2">SBW25</strain>
        <plasmid evidence="2">pQBR57</plasmid>
    </source>
</reference>